<dbReference type="KEGG" id="ipo:Ilyop_0819"/>
<dbReference type="Proteomes" id="UP000006875">
    <property type="component" value="Chromosome"/>
</dbReference>
<dbReference type="HOGENOM" id="CLU_013461_0_0_0"/>
<dbReference type="SMART" id="SM00710">
    <property type="entry name" value="PbH1"/>
    <property type="match status" value="5"/>
</dbReference>
<gene>
    <name evidence="2" type="ordered locus">Ilyop_0819</name>
</gene>
<protein>
    <submittedName>
        <fullName evidence="2">Parallel beta-helix repeat protein</fullName>
    </submittedName>
</protein>
<dbReference type="PANTHER" id="PTHR36453">
    <property type="entry name" value="SECRETED PROTEIN-RELATED"/>
    <property type="match status" value="1"/>
</dbReference>
<evidence type="ECO:0000259" key="1">
    <source>
        <dbReference type="Pfam" id="PF13229"/>
    </source>
</evidence>
<dbReference type="InterPro" id="IPR011050">
    <property type="entry name" value="Pectin_lyase_fold/virulence"/>
</dbReference>
<organism evidence="2 3">
    <name type="scientific">Ilyobacter polytropus (strain ATCC 51220 / DSM 2926 / LMG 16218 / CuHBu1)</name>
    <dbReference type="NCBI Taxonomy" id="572544"/>
    <lineage>
        <taxon>Bacteria</taxon>
        <taxon>Fusobacteriati</taxon>
        <taxon>Fusobacteriota</taxon>
        <taxon>Fusobacteriia</taxon>
        <taxon>Fusobacteriales</taxon>
        <taxon>Fusobacteriaceae</taxon>
        <taxon>Ilyobacter</taxon>
    </lineage>
</organism>
<name>E3H7M3_ILYPC</name>
<dbReference type="SUPFAM" id="SSF51126">
    <property type="entry name" value="Pectin lyase-like"/>
    <property type="match status" value="1"/>
</dbReference>
<dbReference type="OrthoDB" id="9763537at2"/>
<keyword evidence="3" id="KW-1185">Reference proteome</keyword>
<dbReference type="Gene3D" id="2.160.20.10">
    <property type="entry name" value="Single-stranded right-handed beta-helix, Pectin lyase-like"/>
    <property type="match status" value="2"/>
</dbReference>
<accession>E3H7M3</accession>
<feature type="domain" description="Right handed beta helix" evidence="1">
    <location>
        <begin position="321"/>
        <end position="399"/>
    </location>
</feature>
<sequence length="692" mass="79263">MEYFINNKYFKSIVTFIFFITFSISSVSADFFVSPEGSDLNPGTKEKPFKTPEKARDIIREKNLNKKETVVIWFFGGRYFRKESFKLKEKDSGIKNYQIVYKAVPGEKVYWDGGDVLNKYEPILDKEILNRISSRNRKNIFQITLDKSQGENMGSYGPRGFGRTQFPAPAELFINGIPQTIARWPNNGRVPLGQVVDTGSTPRWGDSTYRGAVFKYEIFRPELWTKAKDMYIGGIFSESYADDSIKVSEIDINKKTIKMSEPHLYGFNNKPYTSWYASNLLEEIDIPREYYIDKEAKKIYFYPISGDIKLIQLSQLETPLVVMENASYIKFENIIFENSRGNGIEIKNGRNNTIAGCIIRQIGGIGADVSGGMNHSIISSDIYYTGAGGVSLSGGDRKSLTPSNHMVKNSDIHNVNRWYKTYRPCVNLKGVGQKVINNHLHDVPGQAILFYGNDHLIEYNEIDNCVTDMSDMAAIYTGRDPSVMGHVIRYNFFHHLENKLGSGHGVQAIYFDDDDLYTGIIFGNVFYKAGSNAVIHFNGGGSSSIGNNIFIDCPKVIWGGERERVLSAIRKMHDTRYKNVQKRIFENVDIRKEPFKSRYPYLLKSYESEYNIGTPMWNNVVISSEEKEKMSQFVNPEKMNFKLKKNSEILKLRSEKVVDPVYGLDNEKIKFKDIPFEKIGIYKDRYRGAFIY</sequence>
<dbReference type="STRING" id="572544.Ilyop_0819"/>
<dbReference type="PANTHER" id="PTHR36453:SF1">
    <property type="entry name" value="RIGHT HANDED BETA HELIX DOMAIN-CONTAINING PROTEIN"/>
    <property type="match status" value="1"/>
</dbReference>
<dbReference type="eggNOG" id="COG3420">
    <property type="taxonomic scope" value="Bacteria"/>
</dbReference>
<evidence type="ECO:0000313" key="3">
    <source>
        <dbReference type="Proteomes" id="UP000006875"/>
    </source>
</evidence>
<proteinExistence type="predicted"/>
<reference evidence="2 3" key="1">
    <citation type="journal article" date="2010" name="Stand. Genomic Sci.">
        <title>Complete genome sequence of Ilyobacter polytropus type strain (CuHbu1).</title>
        <authorList>
            <person name="Sikorski J."/>
            <person name="Chertkov O."/>
            <person name="Lapidus A."/>
            <person name="Nolan M."/>
            <person name="Lucas S."/>
            <person name="Del Rio T.G."/>
            <person name="Tice H."/>
            <person name="Cheng J.F."/>
            <person name="Tapia R."/>
            <person name="Han C."/>
            <person name="Goodwin L."/>
            <person name="Pitluck S."/>
            <person name="Liolios K."/>
            <person name="Ivanova N."/>
            <person name="Mavromatis K."/>
            <person name="Mikhailova N."/>
            <person name="Pati A."/>
            <person name="Chen A."/>
            <person name="Palaniappan K."/>
            <person name="Land M."/>
            <person name="Hauser L."/>
            <person name="Chang Y.J."/>
            <person name="Jeffries C.D."/>
            <person name="Brambilla E."/>
            <person name="Yasawong M."/>
            <person name="Rohde M."/>
            <person name="Pukall R."/>
            <person name="Spring S."/>
            <person name="Goker M."/>
            <person name="Woyke T."/>
            <person name="Bristow J."/>
            <person name="Eisen J.A."/>
            <person name="Markowitz V."/>
            <person name="Hugenholtz P."/>
            <person name="Kyrpides N.C."/>
            <person name="Klenk H.P."/>
        </authorList>
    </citation>
    <scope>NUCLEOTIDE SEQUENCE [LARGE SCALE GENOMIC DNA]</scope>
    <source>
        <strain evidence="3">ATCC 51220 / DSM 2926 / LMG 16218 / CuHBu1</strain>
    </source>
</reference>
<dbReference type="EMBL" id="CP002281">
    <property type="protein sequence ID" value="ADO82605.1"/>
    <property type="molecule type" value="Genomic_DNA"/>
</dbReference>
<dbReference type="InterPro" id="IPR039448">
    <property type="entry name" value="Beta_helix"/>
</dbReference>
<dbReference type="InterPro" id="IPR006626">
    <property type="entry name" value="PbH1"/>
</dbReference>
<dbReference type="Pfam" id="PF13229">
    <property type="entry name" value="Beta_helix"/>
    <property type="match status" value="1"/>
</dbReference>
<evidence type="ECO:0000313" key="2">
    <source>
        <dbReference type="EMBL" id="ADO82605.1"/>
    </source>
</evidence>
<dbReference type="RefSeq" id="WP_013387275.1">
    <property type="nucleotide sequence ID" value="NC_014632.1"/>
</dbReference>
<dbReference type="InterPro" id="IPR012334">
    <property type="entry name" value="Pectin_lyas_fold"/>
</dbReference>
<dbReference type="AlphaFoldDB" id="E3H7M3"/>